<evidence type="ECO:0000256" key="1">
    <source>
        <dbReference type="SAM" id="Coils"/>
    </source>
</evidence>
<feature type="coiled-coil region" evidence="1">
    <location>
        <begin position="98"/>
        <end position="145"/>
    </location>
</feature>
<comment type="caution">
    <text evidence="2">The sequence shown here is derived from an EMBL/GenBank/DDBJ whole genome shotgun (WGS) entry which is preliminary data.</text>
</comment>
<protein>
    <submittedName>
        <fullName evidence="2">Uncharacterized protein</fullName>
    </submittedName>
</protein>
<proteinExistence type="predicted"/>
<dbReference type="RefSeq" id="WP_305108630.1">
    <property type="nucleotide sequence ID" value="NZ_JAUTWS010000121.1"/>
</dbReference>
<name>A0ABT9EC41_9PROT</name>
<organism evidence="2 3">
    <name type="scientific">Paracraurococcus lichenis</name>
    <dbReference type="NCBI Taxonomy" id="3064888"/>
    <lineage>
        <taxon>Bacteria</taxon>
        <taxon>Pseudomonadati</taxon>
        <taxon>Pseudomonadota</taxon>
        <taxon>Alphaproteobacteria</taxon>
        <taxon>Acetobacterales</taxon>
        <taxon>Roseomonadaceae</taxon>
        <taxon>Paracraurococcus</taxon>
    </lineage>
</organism>
<accession>A0ABT9EC41</accession>
<evidence type="ECO:0000313" key="3">
    <source>
        <dbReference type="Proteomes" id="UP001243009"/>
    </source>
</evidence>
<keyword evidence="1" id="KW-0175">Coiled coil</keyword>
<keyword evidence="3" id="KW-1185">Reference proteome</keyword>
<gene>
    <name evidence="2" type="ORF">Q7A36_36060</name>
</gene>
<reference evidence="2 3" key="1">
    <citation type="submission" date="2023-08" db="EMBL/GenBank/DDBJ databases">
        <title>The draft genome sequence of Paracraurococcus sp. LOR1-02.</title>
        <authorList>
            <person name="Kingkaew E."/>
            <person name="Tanasupawat S."/>
        </authorList>
    </citation>
    <scope>NUCLEOTIDE SEQUENCE [LARGE SCALE GENOMIC DNA]</scope>
    <source>
        <strain evidence="2 3">LOR1-02</strain>
    </source>
</reference>
<dbReference type="EMBL" id="JAUTWS010000121">
    <property type="protein sequence ID" value="MDO9713781.1"/>
    <property type="molecule type" value="Genomic_DNA"/>
</dbReference>
<evidence type="ECO:0000313" key="2">
    <source>
        <dbReference type="EMBL" id="MDO9713781.1"/>
    </source>
</evidence>
<sequence>MTPTDHALLAAAERVPAAEQQLTAARVALRDAELARDKIAARIRELDEARTAIIARRQRGETRDDDGAVLELNRADHEGLVELLSQSEASVTAAQGSVQAASQALEMARHAFTRLEAERAEDALRQRAEELAALLAACIDELRAERGKLGGGRIAWTPSRSLMDRLVPLDLGRAW</sequence>
<dbReference type="Proteomes" id="UP001243009">
    <property type="component" value="Unassembled WGS sequence"/>
</dbReference>